<dbReference type="Gene3D" id="3.50.50.60">
    <property type="entry name" value="FAD/NAD(P)-binding domain"/>
    <property type="match status" value="2"/>
</dbReference>
<comment type="function">
    <text evidence="1">Probable oxidoreductase that may play a role as regulator of mitochondrial function.</text>
</comment>
<comment type="subunit">
    <text evidence="2">Interacts with COX5B; this interaction may contribute to localize PYROXD2 to the inner face of the inner mitochondrial membrane.</text>
</comment>
<dbReference type="Proteomes" id="UP000320048">
    <property type="component" value="Unassembled WGS sequence"/>
</dbReference>
<dbReference type="InterPro" id="IPR036188">
    <property type="entry name" value="FAD/NAD-bd_sf"/>
</dbReference>
<feature type="domain" description="Amine oxidase" evidence="4">
    <location>
        <begin position="31"/>
        <end position="308"/>
    </location>
</feature>
<sequence length="535" mass="58388">MPAGRTETPPKNVEVGMKRYDVVVVGGGHNGLTAACYLAKAGLSVVVLERRDVVGGACVTEELFPGFRLNVASYTIGMFQPEIVRELGLREAGFFSYVRDPQFTGVFPDGRHLVVYPDLERTVADVARLSRRDAEAWPRFEADAARVGAILREHFLRPADNWTWADFARSFSGRDGERLLARFILGTTRNLVETYFESEAVKGVLAFGGAVGTFVGPSTPGSAYSKAHHLAARVDDCVGCFGYVRGGMGALSQALATILRRNGGEIRTGVTVEHVLIREGVTTGVVLAGGEEISARIVLSNADPRQTLLGLVGERALDPDVVGDLRRYRTTGCSYKINCTLDALPRFRSLPPGDQTPYLRGGVVISPSLDYLETAYRDARAGRVPRRPYVIAHFQSITDPGLAPPGKHTMTLYGDWVPYQPADGPWTPERRRAFVEDVFDTLAEHAPNIRDVIRDWMVLVPPDIEARFNITGGNIFHGDLTLEQLFSLRPIPGFGAHRMPVANLYLCGSGSHPGGYVSGLPGRNAATVVLRDLER</sequence>
<gene>
    <name evidence="5" type="ORF">E6H04_05490</name>
</gene>
<proteinExistence type="predicted"/>
<reference evidence="5 6" key="1">
    <citation type="journal article" date="2019" name="Nat. Microbiol.">
        <title>Mediterranean grassland soil C-N compound turnover is dependent on rainfall and depth, and is mediated by genomically divergent microorganisms.</title>
        <authorList>
            <person name="Diamond S."/>
            <person name="Andeer P.F."/>
            <person name="Li Z."/>
            <person name="Crits-Christoph A."/>
            <person name="Burstein D."/>
            <person name="Anantharaman K."/>
            <person name="Lane K.R."/>
            <person name="Thomas B.C."/>
            <person name="Pan C."/>
            <person name="Northen T.R."/>
            <person name="Banfield J.F."/>
        </authorList>
    </citation>
    <scope>NUCLEOTIDE SEQUENCE [LARGE SCALE GENOMIC DNA]</scope>
    <source>
        <strain evidence="5">NP_7</strain>
    </source>
</reference>
<organism evidence="5 6">
    <name type="scientific">Candidatus Segetimicrobium genomatis</name>
    <dbReference type="NCBI Taxonomy" id="2569760"/>
    <lineage>
        <taxon>Bacteria</taxon>
        <taxon>Bacillati</taxon>
        <taxon>Candidatus Sysuimicrobiota</taxon>
        <taxon>Candidatus Sysuimicrobiia</taxon>
        <taxon>Candidatus Sysuimicrobiales</taxon>
        <taxon>Candidatus Segetimicrobiaceae</taxon>
        <taxon>Candidatus Segetimicrobium</taxon>
    </lineage>
</organism>
<name>A0A537JER8_9BACT</name>
<evidence type="ECO:0000259" key="4">
    <source>
        <dbReference type="Pfam" id="PF01593"/>
    </source>
</evidence>
<evidence type="ECO:0000256" key="1">
    <source>
        <dbReference type="ARBA" id="ARBA00037217"/>
    </source>
</evidence>
<evidence type="ECO:0000313" key="6">
    <source>
        <dbReference type="Proteomes" id="UP000320048"/>
    </source>
</evidence>
<dbReference type="InterPro" id="IPR002937">
    <property type="entry name" value="Amino_oxidase"/>
</dbReference>
<dbReference type="EMBL" id="VBAO01000144">
    <property type="protein sequence ID" value="TMI82048.1"/>
    <property type="molecule type" value="Genomic_DNA"/>
</dbReference>
<evidence type="ECO:0000313" key="5">
    <source>
        <dbReference type="EMBL" id="TMI82048.1"/>
    </source>
</evidence>
<dbReference type="GO" id="GO:0016491">
    <property type="term" value="F:oxidoreductase activity"/>
    <property type="evidence" value="ECO:0007669"/>
    <property type="project" value="InterPro"/>
</dbReference>
<comment type="caution">
    <text evidence="5">The sequence shown here is derived from an EMBL/GenBank/DDBJ whole genome shotgun (WGS) entry which is preliminary data.</text>
</comment>
<dbReference type="PANTHER" id="PTHR10668">
    <property type="entry name" value="PHYTOENE DEHYDROGENASE"/>
    <property type="match status" value="1"/>
</dbReference>
<protein>
    <recommendedName>
        <fullName evidence="3">Pyridine nucleotide-disulfide oxidoreductase domain-containing protein 2</fullName>
    </recommendedName>
</protein>
<dbReference type="PANTHER" id="PTHR10668:SF103">
    <property type="entry name" value="PYRIDINE NUCLEOTIDE-DISULFIDE OXIDOREDUCTASE DOMAIN-CONTAINING PROTEIN 2"/>
    <property type="match status" value="1"/>
</dbReference>
<accession>A0A537JER8</accession>
<dbReference type="PRINTS" id="PR00411">
    <property type="entry name" value="PNDRDTASEI"/>
</dbReference>
<dbReference type="Pfam" id="PF01593">
    <property type="entry name" value="Amino_oxidase"/>
    <property type="match status" value="1"/>
</dbReference>
<dbReference type="SUPFAM" id="SSF51905">
    <property type="entry name" value="FAD/NAD(P)-binding domain"/>
    <property type="match status" value="1"/>
</dbReference>
<evidence type="ECO:0000256" key="3">
    <source>
        <dbReference type="ARBA" id="ARBA00040298"/>
    </source>
</evidence>
<dbReference type="AlphaFoldDB" id="A0A537JER8"/>
<evidence type="ECO:0000256" key="2">
    <source>
        <dbReference type="ARBA" id="ARBA00038825"/>
    </source>
</evidence>